<reference evidence="1" key="1">
    <citation type="submission" date="2021-12" db="EMBL/GenBank/DDBJ databases">
        <title>Black yeast isolated from Biological Soil Crust.</title>
        <authorList>
            <person name="Kurbessoian T."/>
        </authorList>
    </citation>
    <scope>NUCLEOTIDE SEQUENCE</scope>
    <source>
        <strain evidence="1">CCFEE 5208</strain>
    </source>
</reference>
<dbReference type="EMBL" id="JASUXU010000013">
    <property type="protein sequence ID" value="KAK0323323.1"/>
    <property type="molecule type" value="Genomic_DNA"/>
</dbReference>
<name>A0AAN6FVY3_9PEZI</name>
<comment type="caution">
    <text evidence="1">The sequence shown here is derived from an EMBL/GenBank/DDBJ whole genome shotgun (WGS) entry which is preliminary data.</text>
</comment>
<gene>
    <name evidence="1" type="ORF">LTR82_005683</name>
</gene>
<proteinExistence type="predicted"/>
<organism evidence="1 2">
    <name type="scientific">Friedmanniomyces endolithicus</name>
    <dbReference type="NCBI Taxonomy" id="329885"/>
    <lineage>
        <taxon>Eukaryota</taxon>
        <taxon>Fungi</taxon>
        <taxon>Dikarya</taxon>
        <taxon>Ascomycota</taxon>
        <taxon>Pezizomycotina</taxon>
        <taxon>Dothideomycetes</taxon>
        <taxon>Dothideomycetidae</taxon>
        <taxon>Mycosphaerellales</taxon>
        <taxon>Teratosphaeriaceae</taxon>
        <taxon>Friedmanniomyces</taxon>
    </lineage>
</organism>
<dbReference type="Proteomes" id="UP001168146">
    <property type="component" value="Unassembled WGS sequence"/>
</dbReference>
<dbReference type="PANTHER" id="PTHR41390">
    <property type="entry name" value="CHROMOSOME 7, WHOLE GENOME SHOTGUN SEQUENCE"/>
    <property type="match status" value="1"/>
</dbReference>
<evidence type="ECO:0000313" key="1">
    <source>
        <dbReference type="EMBL" id="KAK0323323.1"/>
    </source>
</evidence>
<dbReference type="PROSITE" id="PS51257">
    <property type="entry name" value="PROKAR_LIPOPROTEIN"/>
    <property type="match status" value="1"/>
</dbReference>
<sequence>MSSRSYFRVRTLHHQPFTGLVACVDGGYDTAGWVRSMTTQEQHVGTAQQSRAVLGTSLKIGAACGCAGFLFGGTSGILKGTTPLLFATAASIQTFALGTTFWACRSTIIQTTLSGEQLPSDLLKASSIAGGLSGGLIAAITRGRRNVLPATLMWSLFGGIGQLAYNGYASGSAARQNRPPEDFWTRMAKQSWFPLEALSNEEYAEMLREKMLKVDVEIALLDDRIAAMGKQQQEETATIEASKPESSP</sequence>
<protein>
    <submittedName>
        <fullName evidence="1">Uncharacterized protein</fullName>
    </submittedName>
</protein>
<evidence type="ECO:0000313" key="2">
    <source>
        <dbReference type="Proteomes" id="UP001168146"/>
    </source>
</evidence>
<accession>A0AAN6FVY3</accession>
<dbReference type="PANTHER" id="PTHR41390:SF1">
    <property type="entry name" value="NADH-UBIQUINONE OXIDOREDUCTASE 213 KDA SUBUNIT"/>
    <property type="match status" value="1"/>
</dbReference>
<dbReference type="AlphaFoldDB" id="A0AAN6FVY3"/>